<reference evidence="1" key="1">
    <citation type="journal article" date="2019" name="bioRxiv">
        <title>The Genome of the Zebra Mussel, Dreissena polymorpha: A Resource for Invasive Species Research.</title>
        <authorList>
            <person name="McCartney M.A."/>
            <person name="Auch B."/>
            <person name="Kono T."/>
            <person name="Mallez S."/>
            <person name="Zhang Y."/>
            <person name="Obille A."/>
            <person name="Becker A."/>
            <person name="Abrahante J.E."/>
            <person name="Garbe J."/>
            <person name="Badalamenti J.P."/>
            <person name="Herman A."/>
            <person name="Mangelson H."/>
            <person name="Liachko I."/>
            <person name="Sullivan S."/>
            <person name="Sone E.D."/>
            <person name="Koren S."/>
            <person name="Silverstein K.A.T."/>
            <person name="Beckman K.B."/>
            <person name="Gohl D.M."/>
        </authorList>
    </citation>
    <scope>NUCLEOTIDE SEQUENCE</scope>
    <source>
        <strain evidence="1">Duluth1</strain>
        <tissue evidence="1">Whole animal</tissue>
    </source>
</reference>
<reference evidence="1" key="2">
    <citation type="submission" date="2020-11" db="EMBL/GenBank/DDBJ databases">
        <authorList>
            <person name="McCartney M.A."/>
            <person name="Auch B."/>
            <person name="Kono T."/>
            <person name="Mallez S."/>
            <person name="Becker A."/>
            <person name="Gohl D.M."/>
            <person name="Silverstein K.A.T."/>
            <person name="Koren S."/>
            <person name="Bechman K.B."/>
            <person name="Herman A."/>
            <person name="Abrahante J.E."/>
            <person name="Garbe J."/>
        </authorList>
    </citation>
    <scope>NUCLEOTIDE SEQUENCE</scope>
    <source>
        <strain evidence="1">Duluth1</strain>
        <tissue evidence="1">Whole animal</tissue>
    </source>
</reference>
<evidence type="ECO:0000313" key="2">
    <source>
        <dbReference type="Proteomes" id="UP000828390"/>
    </source>
</evidence>
<accession>A0A9D4FNA4</accession>
<dbReference type="Gene3D" id="2.90.20.10">
    <property type="entry name" value="Plasmodium vivax P25 domain"/>
    <property type="match status" value="1"/>
</dbReference>
<evidence type="ECO:0000313" key="1">
    <source>
        <dbReference type="EMBL" id="KAH3802359.1"/>
    </source>
</evidence>
<proteinExistence type="predicted"/>
<gene>
    <name evidence="1" type="ORF">DPMN_156035</name>
</gene>
<comment type="caution">
    <text evidence="1">The sequence shown here is derived from an EMBL/GenBank/DDBJ whole genome shotgun (WGS) entry which is preliminary data.</text>
</comment>
<sequence>MTTNAGTCTSTKCKCNTGYSANTDNTACKATGALKGLCSANTDCIVTANAGTCTSLKCECDSGYTANADETACSSGNIIFLFSMITKRIADGRTKFP</sequence>
<evidence type="ECO:0008006" key="3">
    <source>
        <dbReference type="Google" id="ProtNLM"/>
    </source>
</evidence>
<protein>
    <recommendedName>
        <fullName evidence="3">EB domain-containing protein</fullName>
    </recommendedName>
</protein>
<dbReference type="Proteomes" id="UP000828390">
    <property type="component" value="Unassembled WGS sequence"/>
</dbReference>
<keyword evidence="2" id="KW-1185">Reference proteome</keyword>
<organism evidence="1 2">
    <name type="scientific">Dreissena polymorpha</name>
    <name type="common">Zebra mussel</name>
    <name type="synonym">Mytilus polymorpha</name>
    <dbReference type="NCBI Taxonomy" id="45954"/>
    <lineage>
        <taxon>Eukaryota</taxon>
        <taxon>Metazoa</taxon>
        <taxon>Spiralia</taxon>
        <taxon>Lophotrochozoa</taxon>
        <taxon>Mollusca</taxon>
        <taxon>Bivalvia</taxon>
        <taxon>Autobranchia</taxon>
        <taxon>Heteroconchia</taxon>
        <taxon>Euheterodonta</taxon>
        <taxon>Imparidentia</taxon>
        <taxon>Neoheterodontei</taxon>
        <taxon>Myida</taxon>
        <taxon>Dreissenoidea</taxon>
        <taxon>Dreissenidae</taxon>
        <taxon>Dreissena</taxon>
    </lineage>
</organism>
<dbReference type="EMBL" id="JAIWYP010000007">
    <property type="protein sequence ID" value="KAH3802359.1"/>
    <property type="molecule type" value="Genomic_DNA"/>
</dbReference>
<name>A0A9D4FNA4_DREPO</name>
<dbReference type="AlphaFoldDB" id="A0A9D4FNA4"/>